<feature type="compositionally biased region" description="Polar residues" evidence="9">
    <location>
        <begin position="175"/>
        <end position="184"/>
    </location>
</feature>
<reference evidence="11" key="1">
    <citation type="journal article" date="2023" name="PhytoFront">
        <title>Draft Genome Resources of Seven Strains of Tilletia horrida, Causal Agent of Kernel Smut of Rice.</title>
        <authorList>
            <person name="Khanal S."/>
            <person name="Antony Babu S."/>
            <person name="Zhou X.G."/>
        </authorList>
    </citation>
    <scope>NUCLEOTIDE SEQUENCE</scope>
    <source>
        <strain evidence="11">TX6</strain>
    </source>
</reference>
<protein>
    <recommendedName>
        <fullName evidence="4">GPI-anchored wall transfer protein 1</fullName>
    </recommendedName>
</protein>
<accession>A0AAN6GVU0</accession>
<feature type="transmembrane region" description="Helical" evidence="10">
    <location>
        <begin position="715"/>
        <end position="738"/>
    </location>
</feature>
<proteinExistence type="inferred from homology"/>
<evidence type="ECO:0000256" key="4">
    <source>
        <dbReference type="ARBA" id="ARBA00014495"/>
    </source>
</evidence>
<feature type="transmembrane region" description="Helical" evidence="10">
    <location>
        <begin position="489"/>
        <end position="509"/>
    </location>
</feature>
<dbReference type="PANTHER" id="PTHR20661">
    <property type="entry name" value="PHOSPHATIDYLINOSITOL-GLYCAN BIOSYNTHESIS CLASS W PROTEIN"/>
    <property type="match status" value="1"/>
</dbReference>
<feature type="region of interest" description="Disordered" evidence="9">
    <location>
        <begin position="128"/>
        <end position="216"/>
    </location>
</feature>
<evidence type="ECO:0000256" key="7">
    <source>
        <dbReference type="ARBA" id="ARBA00022989"/>
    </source>
</evidence>
<dbReference type="GO" id="GO:0072659">
    <property type="term" value="P:protein localization to plasma membrane"/>
    <property type="evidence" value="ECO:0007669"/>
    <property type="project" value="TreeGrafter"/>
</dbReference>
<gene>
    <name evidence="11" type="primary">GWT1</name>
    <name evidence="11" type="ORF">OC846_000447</name>
</gene>
<evidence type="ECO:0000256" key="9">
    <source>
        <dbReference type="SAM" id="MobiDB-lite"/>
    </source>
</evidence>
<dbReference type="Pfam" id="PF06423">
    <property type="entry name" value="GWT1"/>
    <property type="match status" value="4"/>
</dbReference>
<evidence type="ECO:0000256" key="2">
    <source>
        <dbReference type="ARBA" id="ARBA00004687"/>
    </source>
</evidence>
<feature type="region of interest" description="Disordered" evidence="9">
    <location>
        <begin position="528"/>
        <end position="547"/>
    </location>
</feature>
<dbReference type="GO" id="GO:0005783">
    <property type="term" value="C:endoplasmic reticulum"/>
    <property type="evidence" value="ECO:0007669"/>
    <property type="project" value="TreeGrafter"/>
</dbReference>
<feature type="transmembrane region" description="Helical" evidence="10">
    <location>
        <begin position="439"/>
        <end position="457"/>
    </location>
</feature>
<dbReference type="PANTHER" id="PTHR20661:SF0">
    <property type="entry name" value="PHOSPHATIDYLINOSITOL-GLYCAN BIOSYNTHESIS CLASS W PROTEIN"/>
    <property type="match status" value="1"/>
</dbReference>
<feature type="transmembrane region" description="Helical" evidence="10">
    <location>
        <begin position="54"/>
        <end position="77"/>
    </location>
</feature>
<feature type="transmembrane region" description="Helical" evidence="10">
    <location>
        <begin position="831"/>
        <end position="853"/>
    </location>
</feature>
<comment type="subcellular location">
    <subcellularLocation>
        <location evidence="1">Membrane</location>
        <topology evidence="1">Multi-pass membrane protein</topology>
    </subcellularLocation>
</comment>
<dbReference type="AlphaFoldDB" id="A0AAN6GVU0"/>
<keyword evidence="8 10" id="KW-0472">Membrane</keyword>
<feature type="transmembrane region" description="Helical" evidence="10">
    <location>
        <begin position="83"/>
        <end position="101"/>
    </location>
</feature>
<dbReference type="InterPro" id="IPR009447">
    <property type="entry name" value="PIGW/GWT1"/>
</dbReference>
<keyword evidence="7 10" id="KW-1133">Transmembrane helix</keyword>
<evidence type="ECO:0000313" key="12">
    <source>
        <dbReference type="Proteomes" id="UP001176517"/>
    </source>
</evidence>
<feature type="compositionally biased region" description="Basic and acidic residues" evidence="9">
    <location>
        <begin position="191"/>
        <end position="202"/>
    </location>
</feature>
<feature type="region of interest" description="Disordered" evidence="9">
    <location>
        <begin position="582"/>
        <end position="623"/>
    </location>
</feature>
<feature type="transmembrane region" description="Helical" evidence="10">
    <location>
        <begin position="681"/>
        <end position="703"/>
    </location>
</feature>
<sequence>MTDTRQASYREAKEAFVSDLTGSSVHTINAVSLTAITTYILWASMRSRSRTRSSLLKTTASATIPTELGVLILPILLGTTALASRPILLNVTLIVAIAVVLRRFSQPDSLATQFAWRLFYQEERRPLSNTSSPALSLANPAKKSNRTHSHARNDSLQSNGTAADGSEDEPFRVSVESSTDTQPHTPYMSPDEVRRQDEELQKTIEQQQQGKSRLGAATASLTSADLAARIAMPIRPFLTIYRAHMMLMTIICILAVDFPIFPRAFAKCETWGTSLMDMGVGSFVFSLGLVAAGPPLRRSIIRSVKQRQRKYQHYQPSLSSTPAVSSPLAPSAFSASTEPSKLTFSISNNPNTSEPSLLAQLSQDVRRSLPVLALGLIRVLLVKSTEYPEHVSEYGVHWNFFITLGLLPVVGTLVRSGLQRASQLISPKDKREPESSSRIISFALSLAIVYQAVLYFTPLQDWAISNDLSTRQDIIGANKEGIVSFPGYLALYLLGMDLGAYVLPSDPYLAHRLRSRRKWTSRRERVLEVTEQKHAQQERLRNSEEFERATFHSHNSSLASMYAGEATTSSLAEGLLREGSQPIHRHAASTSISSHPGLPSAELASTMTSSTTSQPSHAAVSPLHSHVLRHRANGSLSRLSTSSDGLSSILHAAAPYPAASVGSPSSSTKRPNPPSSNSDKLAMILFSFASMWWALYFLFWLVGAQPSRRIANVMYIIWVSAYNTSFLCGYLLVHMVLLEPLESAGIERARRGNVDSDSLQNDKAAGGAVEVASSGLARGGRGHVDITDVIKRQGTTPILLEALNRHSLAVFLLANLLTGLVNLSLKTMYASHSVALLVLSLYLAACLFAALALDHLRIKI</sequence>
<organism evidence="11 12">
    <name type="scientific">Tilletia horrida</name>
    <dbReference type="NCBI Taxonomy" id="155126"/>
    <lineage>
        <taxon>Eukaryota</taxon>
        <taxon>Fungi</taxon>
        <taxon>Dikarya</taxon>
        <taxon>Basidiomycota</taxon>
        <taxon>Ustilaginomycotina</taxon>
        <taxon>Exobasidiomycetes</taxon>
        <taxon>Tilletiales</taxon>
        <taxon>Tilletiaceae</taxon>
        <taxon>Tilletia</taxon>
    </lineage>
</organism>
<name>A0AAN6GVU0_9BASI</name>
<dbReference type="EMBL" id="JAPDMZ010000005">
    <property type="protein sequence ID" value="KAK0557459.1"/>
    <property type="molecule type" value="Genomic_DNA"/>
</dbReference>
<dbReference type="Proteomes" id="UP001176517">
    <property type="component" value="Unassembled WGS sequence"/>
</dbReference>
<evidence type="ECO:0000256" key="8">
    <source>
        <dbReference type="ARBA" id="ARBA00023136"/>
    </source>
</evidence>
<comment type="similarity">
    <text evidence="3">Belongs to the PIGW family.</text>
</comment>
<evidence type="ECO:0000313" key="11">
    <source>
        <dbReference type="EMBL" id="KAK0557459.1"/>
    </source>
</evidence>
<evidence type="ECO:0000256" key="5">
    <source>
        <dbReference type="ARBA" id="ARBA00022502"/>
    </source>
</evidence>
<feature type="transmembrane region" description="Helical" evidence="10">
    <location>
        <begin position="20"/>
        <end position="42"/>
    </location>
</feature>
<dbReference type="GO" id="GO:0016020">
    <property type="term" value="C:membrane"/>
    <property type="evidence" value="ECO:0007669"/>
    <property type="project" value="UniProtKB-SubCell"/>
</dbReference>
<keyword evidence="6 10" id="KW-0812">Transmembrane</keyword>
<keyword evidence="5" id="KW-0337">GPI-anchor biosynthesis</keyword>
<evidence type="ECO:0000256" key="1">
    <source>
        <dbReference type="ARBA" id="ARBA00004141"/>
    </source>
</evidence>
<evidence type="ECO:0000256" key="3">
    <source>
        <dbReference type="ARBA" id="ARBA00007559"/>
    </source>
</evidence>
<keyword evidence="12" id="KW-1185">Reference proteome</keyword>
<comment type="caution">
    <text evidence="11">The sequence shown here is derived from an EMBL/GenBank/DDBJ whole genome shotgun (WGS) entry which is preliminary data.</text>
</comment>
<feature type="transmembrane region" description="Helical" evidence="10">
    <location>
        <begin position="397"/>
        <end position="418"/>
    </location>
</feature>
<feature type="transmembrane region" description="Helical" evidence="10">
    <location>
        <begin position="239"/>
        <end position="260"/>
    </location>
</feature>
<feature type="transmembrane region" description="Helical" evidence="10">
    <location>
        <begin position="280"/>
        <end position="300"/>
    </location>
</feature>
<dbReference type="GO" id="GO:0006506">
    <property type="term" value="P:GPI anchor biosynthetic process"/>
    <property type="evidence" value="ECO:0007669"/>
    <property type="project" value="UniProtKB-KW"/>
</dbReference>
<dbReference type="GO" id="GO:0032216">
    <property type="term" value="F:glucosaminyl-phosphatidylinositol O-acyltransferase activity"/>
    <property type="evidence" value="ECO:0007669"/>
    <property type="project" value="TreeGrafter"/>
</dbReference>
<evidence type="ECO:0000256" key="6">
    <source>
        <dbReference type="ARBA" id="ARBA00022692"/>
    </source>
</evidence>
<feature type="transmembrane region" description="Helical" evidence="10">
    <location>
        <begin position="808"/>
        <end position="825"/>
    </location>
</feature>
<evidence type="ECO:0000256" key="10">
    <source>
        <dbReference type="SAM" id="Phobius"/>
    </source>
</evidence>
<comment type="pathway">
    <text evidence="2">Glycolipid biosynthesis; glycosylphosphatidylinositol-anchor biosynthesis.</text>
</comment>